<dbReference type="Proteomes" id="UP000078046">
    <property type="component" value="Unassembled WGS sequence"/>
</dbReference>
<evidence type="ECO:0008006" key="4">
    <source>
        <dbReference type="Google" id="ProtNLM"/>
    </source>
</evidence>
<accession>A0A177B007</accession>
<name>A0A177B007_9BILA</name>
<comment type="caution">
    <text evidence="2">The sequence shown here is derived from an EMBL/GenBank/DDBJ whole genome shotgun (WGS) entry which is preliminary data.</text>
</comment>
<evidence type="ECO:0000256" key="1">
    <source>
        <dbReference type="SAM" id="MobiDB-lite"/>
    </source>
</evidence>
<dbReference type="AlphaFoldDB" id="A0A177B007"/>
<evidence type="ECO:0000313" key="3">
    <source>
        <dbReference type="Proteomes" id="UP000078046"/>
    </source>
</evidence>
<proteinExistence type="predicted"/>
<dbReference type="InterPro" id="IPR011993">
    <property type="entry name" value="PH-like_dom_sf"/>
</dbReference>
<evidence type="ECO:0000313" key="2">
    <source>
        <dbReference type="EMBL" id="OAF67609.1"/>
    </source>
</evidence>
<dbReference type="EMBL" id="LWCA01000617">
    <property type="protein sequence ID" value="OAF67609.1"/>
    <property type="molecule type" value="Genomic_DNA"/>
</dbReference>
<sequence length="456" mass="53310">MTGNSDRNIFESYFNVFDKYKYQKFFKKHNFLIPYVWKSRYIIIQREPNSCPVLYIYKNINTTNLVEQFDITSNVTFRKRKINSKYFVLDVCFLQSNTMDTSNTVRTPKYSNDHENCPSLVLTIFTTDLQKFHLLNFFLLAQFQLKSEICMNQRDHLFLVRLLKSENIHQLGITSYTCLMHICDYGIVLSLQQCKNVIGYWSWKSIECYEFSEENQFSFSAGYHSRGSWPLCTYKFDTRHNKNTEIFKICNDISRNVRLKGVYETTPIKYTAILPSQDNFESHLRRVSRGIYDEFEQYFGTLRASRRAQNTYENGVGRSRSKKSTLSSSKSFCVKNTENGFSKSQSQSKFRFSNRSWLVGSKRHRRQNGSDNDKNSNHLANNSIAESLIEDSPKQTYIFPEIQNINPSNLHNTCIIEKPPQITNNTVSIPNIPLRPVRSNSYTSLSSSSEYLSPTQ</sequence>
<reference evidence="2 3" key="1">
    <citation type="submission" date="2016-04" db="EMBL/GenBank/DDBJ databases">
        <title>The genome of Intoshia linei affirms orthonectids as highly simplified spiralians.</title>
        <authorList>
            <person name="Mikhailov K.V."/>
            <person name="Slusarev G.S."/>
            <person name="Nikitin M.A."/>
            <person name="Logacheva M.D."/>
            <person name="Penin A."/>
            <person name="Aleoshin V."/>
            <person name="Panchin Y.V."/>
        </authorList>
    </citation>
    <scope>NUCLEOTIDE SEQUENCE [LARGE SCALE GENOMIC DNA]</scope>
    <source>
        <strain evidence="2">Intl2013</strain>
        <tissue evidence="2">Whole animal</tissue>
    </source>
</reference>
<feature type="compositionally biased region" description="Low complexity" evidence="1">
    <location>
        <begin position="439"/>
        <end position="456"/>
    </location>
</feature>
<keyword evidence="3" id="KW-1185">Reference proteome</keyword>
<organism evidence="2 3">
    <name type="scientific">Intoshia linei</name>
    <dbReference type="NCBI Taxonomy" id="1819745"/>
    <lineage>
        <taxon>Eukaryota</taxon>
        <taxon>Metazoa</taxon>
        <taxon>Spiralia</taxon>
        <taxon>Lophotrochozoa</taxon>
        <taxon>Mesozoa</taxon>
        <taxon>Orthonectida</taxon>
        <taxon>Rhopaluridae</taxon>
        <taxon>Intoshia</taxon>
    </lineage>
</organism>
<dbReference type="Gene3D" id="2.30.29.30">
    <property type="entry name" value="Pleckstrin-homology domain (PH domain)/Phosphotyrosine-binding domain (PTB)"/>
    <property type="match status" value="1"/>
</dbReference>
<gene>
    <name evidence="2" type="ORF">A3Q56_04650</name>
</gene>
<feature type="region of interest" description="Disordered" evidence="1">
    <location>
        <begin position="436"/>
        <end position="456"/>
    </location>
</feature>
<protein>
    <recommendedName>
        <fullName evidence="4">IRS-type PTB domain-containing protein</fullName>
    </recommendedName>
</protein>